<evidence type="ECO:0000256" key="2">
    <source>
        <dbReference type="ARBA" id="ARBA00007495"/>
    </source>
</evidence>
<dbReference type="OrthoDB" id="117332at2157"/>
<keyword evidence="4 12" id="KW-0858">Xylan degradation</keyword>
<evidence type="ECO:0000256" key="7">
    <source>
        <dbReference type="ARBA" id="ARBA00023277"/>
    </source>
</evidence>
<keyword evidence="9" id="KW-0624">Polysaccharide degradation</keyword>
<dbReference type="GO" id="GO:0031176">
    <property type="term" value="F:endo-1,4-beta-xylanase activity"/>
    <property type="evidence" value="ECO:0007669"/>
    <property type="project" value="UniProtKB-EC"/>
</dbReference>
<sequence>MSDDQPNPGDRAAEGAEPPSDGDGPLVSRRAALGTLAVSAGGVGGYAAYRNWDDAPWLGPLSGPSDDEDRLRNVDRSMPREDEIDDRIETNRTAGLSITVLDGQGEPVPDADVEVTMNRHEFGFGTAVNAAYLVDETDEGDRYRTLIPELFNKAVLENHHKWGFWEVPAERDRAEAATDWLLEQGLEMRGHACIWQKRDQGAIPDDVVEAMDDGDGDHIETRAASHIRDIVGYYSDVAGVTEWDVLNEQVEEHEMTSIIDSNSRPTNSPTAAEWFRIAAAADPDARLYLNEYSVLAGDETAHKDAFEELVDALLDRGAPLDGLGLQGHHWSPTQRRTPTQLLETLDRFAERVSSVQVHEYDTWGEEWSETMEAEYLYTFLKTVFSHPAVEGFIMWGFWDAIHWHENAPLFRSDWSKKPAYDIYTDLVFDEWWTDETGRTDDDGVFRTTAVLGEHEISATAGETTATATLRLEEPTDRAVTLSLEEE</sequence>
<organism evidence="12 13">
    <name type="scientific">Natrinema salaciae</name>
    <dbReference type="NCBI Taxonomy" id="1186196"/>
    <lineage>
        <taxon>Archaea</taxon>
        <taxon>Methanobacteriati</taxon>
        <taxon>Methanobacteriota</taxon>
        <taxon>Stenosarchaea group</taxon>
        <taxon>Halobacteria</taxon>
        <taxon>Halobacteriales</taxon>
        <taxon>Natrialbaceae</taxon>
        <taxon>Natrinema</taxon>
    </lineage>
</organism>
<feature type="region of interest" description="Disordered" evidence="10">
    <location>
        <begin position="1"/>
        <end position="28"/>
    </location>
</feature>
<evidence type="ECO:0000256" key="10">
    <source>
        <dbReference type="SAM" id="MobiDB-lite"/>
    </source>
</evidence>
<keyword evidence="8 12" id="KW-0326">Glycosidase</keyword>
<evidence type="ECO:0000256" key="6">
    <source>
        <dbReference type="ARBA" id="ARBA00022801"/>
    </source>
</evidence>
<dbReference type="InterPro" id="IPR001000">
    <property type="entry name" value="GH10_dom"/>
</dbReference>
<name>A0A1H9GNA3_9EURY</name>
<dbReference type="AlphaFoldDB" id="A0A1H9GNA3"/>
<dbReference type="Pfam" id="PF00331">
    <property type="entry name" value="Glyco_hydro_10"/>
    <property type="match status" value="1"/>
</dbReference>
<dbReference type="InterPro" id="IPR044846">
    <property type="entry name" value="GH10"/>
</dbReference>
<comment type="similarity">
    <text evidence="2">Belongs to the glycosyl hydrolase 10 (cellulase F) family.</text>
</comment>
<dbReference type="RefSeq" id="WP_090616907.1">
    <property type="nucleotide sequence ID" value="NZ_FOFD01000002.1"/>
</dbReference>
<evidence type="ECO:0000256" key="3">
    <source>
        <dbReference type="ARBA" id="ARBA00012590"/>
    </source>
</evidence>
<evidence type="ECO:0000256" key="1">
    <source>
        <dbReference type="ARBA" id="ARBA00000681"/>
    </source>
</evidence>
<dbReference type="InterPro" id="IPR017853">
    <property type="entry name" value="GH"/>
</dbReference>
<dbReference type="SUPFAM" id="SSF51445">
    <property type="entry name" value="(Trans)glycosidases"/>
    <property type="match status" value="1"/>
</dbReference>
<evidence type="ECO:0000313" key="13">
    <source>
        <dbReference type="Proteomes" id="UP000199114"/>
    </source>
</evidence>
<dbReference type="PANTHER" id="PTHR31490:SF88">
    <property type="entry name" value="BETA-XYLANASE"/>
    <property type="match status" value="1"/>
</dbReference>
<keyword evidence="7" id="KW-0119">Carbohydrate metabolism</keyword>
<feature type="domain" description="GH10" evidence="11">
    <location>
        <begin position="127"/>
        <end position="426"/>
    </location>
</feature>
<dbReference type="Gene3D" id="3.20.20.80">
    <property type="entry name" value="Glycosidases"/>
    <property type="match status" value="1"/>
</dbReference>
<dbReference type="SMART" id="SM00633">
    <property type="entry name" value="Glyco_10"/>
    <property type="match status" value="1"/>
</dbReference>
<evidence type="ECO:0000256" key="8">
    <source>
        <dbReference type="ARBA" id="ARBA00023295"/>
    </source>
</evidence>
<evidence type="ECO:0000256" key="5">
    <source>
        <dbReference type="ARBA" id="ARBA00022729"/>
    </source>
</evidence>
<dbReference type="STRING" id="1186196.SAMN04489841_1943"/>
<keyword evidence="5" id="KW-0732">Signal</keyword>
<evidence type="ECO:0000256" key="4">
    <source>
        <dbReference type="ARBA" id="ARBA00022651"/>
    </source>
</evidence>
<protein>
    <recommendedName>
        <fullName evidence="3">endo-1,4-beta-xylanase</fullName>
        <ecNumber evidence="3">3.2.1.8</ecNumber>
    </recommendedName>
</protein>
<dbReference type="EMBL" id="FOFD01000002">
    <property type="protein sequence ID" value="SEQ51622.1"/>
    <property type="molecule type" value="Genomic_DNA"/>
</dbReference>
<comment type="catalytic activity">
    <reaction evidence="1">
        <text>Endohydrolysis of (1-&gt;4)-beta-D-xylosidic linkages in xylans.</text>
        <dbReference type="EC" id="3.2.1.8"/>
    </reaction>
</comment>
<keyword evidence="13" id="KW-1185">Reference proteome</keyword>
<evidence type="ECO:0000259" key="11">
    <source>
        <dbReference type="PROSITE" id="PS51760"/>
    </source>
</evidence>
<dbReference type="PROSITE" id="PS51760">
    <property type="entry name" value="GH10_2"/>
    <property type="match status" value="1"/>
</dbReference>
<dbReference type="PANTHER" id="PTHR31490">
    <property type="entry name" value="GLYCOSYL HYDROLASE"/>
    <property type="match status" value="1"/>
</dbReference>
<dbReference type="PRINTS" id="PR00134">
    <property type="entry name" value="GLHYDRLASE10"/>
</dbReference>
<dbReference type="EC" id="3.2.1.8" evidence="3"/>
<dbReference type="Proteomes" id="UP000199114">
    <property type="component" value="Unassembled WGS sequence"/>
</dbReference>
<dbReference type="GO" id="GO:0045493">
    <property type="term" value="P:xylan catabolic process"/>
    <property type="evidence" value="ECO:0007669"/>
    <property type="project" value="UniProtKB-KW"/>
</dbReference>
<evidence type="ECO:0000313" key="12">
    <source>
        <dbReference type="EMBL" id="SEQ51622.1"/>
    </source>
</evidence>
<keyword evidence="6 12" id="KW-0378">Hydrolase</keyword>
<proteinExistence type="inferred from homology"/>
<evidence type="ECO:0000256" key="9">
    <source>
        <dbReference type="ARBA" id="ARBA00023326"/>
    </source>
</evidence>
<accession>A0A1H9GNA3</accession>
<gene>
    <name evidence="12" type="ORF">SAMN04489841_1943</name>
</gene>
<reference evidence="13" key="1">
    <citation type="submission" date="2016-10" db="EMBL/GenBank/DDBJ databases">
        <authorList>
            <person name="Varghese N."/>
            <person name="Submissions S."/>
        </authorList>
    </citation>
    <scope>NUCLEOTIDE SEQUENCE [LARGE SCALE GENOMIC DNA]</scope>
    <source>
        <strain evidence="13">DSM 25055</strain>
    </source>
</reference>